<dbReference type="InterPro" id="IPR038734">
    <property type="entry name" value="YhaN_AAA"/>
</dbReference>
<feature type="coiled-coil region" evidence="1">
    <location>
        <begin position="183"/>
        <end position="244"/>
    </location>
</feature>
<dbReference type="RefSeq" id="WP_148947134.1">
    <property type="nucleotide sequence ID" value="NZ_VTEH01000009.1"/>
</dbReference>
<keyword evidence="2" id="KW-0812">Transmembrane</keyword>
<feature type="coiled-coil region" evidence="1">
    <location>
        <begin position="392"/>
        <end position="419"/>
    </location>
</feature>
<accession>A0A5D4KDX2</accession>
<dbReference type="SUPFAM" id="SSF52540">
    <property type="entry name" value="P-loop containing nucleoside triphosphate hydrolases"/>
    <property type="match status" value="1"/>
</dbReference>
<comment type="caution">
    <text evidence="4">The sequence shown here is derived from an EMBL/GenBank/DDBJ whole genome shotgun (WGS) entry which is preliminary data.</text>
</comment>
<keyword evidence="2" id="KW-0472">Membrane</keyword>
<gene>
    <name evidence="4" type="ORF">FZC79_12460</name>
</gene>
<proteinExistence type="predicted"/>
<dbReference type="PANTHER" id="PTHR41259">
    <property type="entry name" value="DOUBLE-STRAND BREAK REPAIR RAD50 ATPASE, PUTATIVE-RELATED"/>
    <property type="match status" value="1"/>
</dbReference>
<protein>
    <submittedName>
        <fullName evidence="4">AAA family ATPase</fullName>
    </submittedName>
</protein>
<organism evidence="4 5">
    <name type="scientific">Rossellomorea vietnamensis</name>
    <dbReference type="NCBI Taxonomy" id="218284"/>
    <lineage>
        <taxon>Bacteria</taxon>
        <taxon>Bacillati</taxon>
        <taxon>Bacillota</taxon>
        <taxon>Bacilli</taxon>
        <taxon>Bacillales</taxon>
        <taxon>Bacillaceae</taxon>
        <taxon>Rossellomorea</taxon>
    </lineage>
</organism>
<sequence>MKITDIHIYGFGKLENFELKNLGGFSILYGENEAGKSTIMAFIHGILFGFPTKLHSEQRYEPKTHAKYGGKLTLILDDGHSLTIERIKGKATGDVTLFYEDGSTGGEEDLKRVLKGLDKAAFQGIYSFNIHGLQEISKLKEEDINRYLLSSGMTGTDALFKLEEQWQKELDRLFKKSGKKPEINQKLMEIKQIELQLKKAKEKNEAFTLLLEKKNREEEALSDFRKESDRKEEELNRIEALENSWQDLSEYQNIKDRLSQLENLHPFPVNGLQRYEKWQSQHVHQKSALEVTRNRLAELNESLEESKPDDSLIDRTALFTSILEKRELYIRWQDQGADLERKLTGIKAKRDQLRRELNLEDFDSIKDVQLDMVMKDRVKSMEDSFYKLQLKKESVIEALQEEKKQLGFLEERCGEIEEKLLEETSYQELQKNVKESKETDTLKIQYELVQEQLKENKDKLSKRSKKGSSILVSSAFSILIGLMVWFLSESLLAAAAVFLIALSAITLFVNLQSKKDGSDYYRQLKNKAESLREKLDAQAGGEEEQNRKLLKEQTELRENWKQWVLKLENTEHGVLKLQEEEQDLFLQEQRLQESFRNLARDLQLSPDMPWKLLGEAFVRIKELAGLYEEEHEASEAYRNLQEKVSLFSKEIEEAVEDTIIQFTVIEDTLLRMKDALALNEKKSLSYNQLLKQRDETIKEFEFIQAQVTSIHKELKELMAASGTGTEEEFRLMADLSIEKHSLEQQERILFNRLGGKLLQEYNLLKEKSHELSQIKSSLEEEIAELKQKTYKENESIAETVYEISVLEEGESYTRLLYNYHEQKAELNELSREWMKFSLARSALNKTMEEYKKEKLPKVIETAEKYFQLLTNREYHKIRFNQEKYFIIERKDGVTFTPDELSQGTKELLYIAIRFALVRMLKDVHSMPVIIDDGFVNFDEKRTEAVLRLMKEFKGEIQVLFFTCHSHIVRKVESNEVIHLNKERLAAAAGEH</sequence>
<feature type="coiled-coil region" evidence="1">
    <location>
        <begin position="761"/>
        <end position="788"/>
    </location>
</feature>
<dbReference type="InterPro" id="IPR027417">
    <property type="entry name" value="P-loop_NTPase"/>
</dbReference>
<keyword evidence="2" id="KW-1133">Transmembrane helix</keyword>
<evidence type="ECO:0000256" key="2">
    <source>
        <dbReference type="SAM" id="Phobius"/>
    </source>
</evidence>
<evidence type="ECO:0000313" key="4">
    <source>
        <dbReference type="EMBL" id="TYR74915.1"/>
    </source>
</evidence>
<feature type="transmembrane region" description="Helical" evidence="2">
    <location>
        <begin position="467"/>
        <end position="486"/>
    </location>
</feature>
<evidence type="ECO:0000259" key="3">
    <source>
        <dbReference type="Pfam" id="PF13514"/>
    </source>
</evidence>
<dbReference type="Pfam" id="PF13514">
    <property type="entry name" value="AAA_27"/>
    <property type="match status" value="1"/>
</dbReference>
<dbReference type="Proteomes" id="UP000323317">
    <property type="component" value="Unassembled WGS sequence"/>
</dbReference>
<evidence type="ECO:0000313" key="5">
    <source>
        <dbReference type="Proteomes" id="UP000323317"/>
    </source>
</evidence>
<feature type="transmembrane region" description="Helical" evidence="2">
    <location>
        <begin position="492"/>
        <end position="511"/>
    </location>
</feature>
<keyword evidence="1" id="KW-0175">Coiled coil</keyword>
<dbReference type="EMBL" id="VTEH01000009">
    <property type="protein sequence ID" value="TYR74915.1"/>
    <property type="molecule type" value="Genomic_DNA"/>
</dbReference>
<reference evidence="4 5" key="1">
    <citation type="submission" date="2019-08" db="EMBL/GenBank/DDBJ databases">
        <title>Bacillus genomes from the desert of Cuatro Cienegas, Coahuila.</title>
        <authorList>
            <person name="Olmedo-Alvarez G."/>
        </authorList>
    </citation>
    <scope>NUCLEOTIDE SEQUENCE [LARGE SCALE GENOMIC DNA]</scope>
    <source>
        <strain evidence="4 5">CH40_1T</strain>
    </source>
</reference>
<feature type="coiled-coil region" evidence="1">
    <location>
        <begin position="521"/>
        <end position="552"/>
    </location>
</feature>
<dbReference type="PANTHER" id="PTHR41259:SF1">
    <property type="entry name" value="DOUBLE-STRAND BREAK REPAIR RAD50 ATPASE, PUTATIVE-RELATED"/>
    <property type="match status" value="1"/>
</dbReference>
<feature type="domain" description="YhaN AAA" evidence="3">
    <location>
        <begin position="1"/>
        <end position="205"/>
    </location>
</feature>
<name>A0A5D4KDX2_9BACI</name>
<dbReference type="AlphaFoldDB" id="A0A5D4KDX2"/>
<dbReference type="Gene3D" id="3.40.50.300">
    <property type="entry name" value="P-loop containing nucleotide triphosphate hydrolases"/>
    <property type="match status" value="2"/>
</dbReference>
<evidence type="ECO:0000256" key="1">
    <source>
        <dbReference type="SAM" id="Coils"/>
    </source>
</evidence>
<feature type="coiled-coil region" evidence="1">
    <location>
        <begin position="623"/>
        <end position="657"/>
    </location>
</feature>